<name>A0ACB9Z9L7_9PEZI</name>
<evidence type="ECO:0000313" key="1">
    <source>
        <dbReference type="EMBL" id="KAI4868246.1"/>
    </source>
</evidence>
<keyword evidence="2" id="KW-1185">Reference proteome</keyword>
<accession>A0ACB9Z9L7</accession>
<evidence type="ECO:0000313" key="2">
    <source>
        <dbReference type="Proteomes" id="UP001497700"/>
    </source>
</evidence>
<gene>
    <name evidence="1" type="ORF">F4820DRAFT_466648</name>
</gene>
<proteinExistence type="predicted"/>
<dbReference type="EMBL" id="MU393440">
    <property type="protein sequence ID" value="KAI4868246.1"/>
    <property type="molecule type" value="Genomic_DNA"/>
</dbReference>
<organism evidence="1 2">
    <name type="scientific">Hypoxylon rubiginosum</name>
    <dbReference type="NCBI Taxonomy" id="110542"/>
    <lineage>
        <taxon>Eukaryota</taxon>
        <taxon>Fungi</taxon>
        <taxon>Dikarya</taxon>
        <taxon>Ascomycota</taxon>
        <taxon>Pezizomycotina</taxon>
        <taxon>Sordariomycetes</taxon>
        <taxon>Xylariomycetidae</taxon>
        <taxon>Xylariales</taxon>
        <taxon>Hypoxylaceae</taxon>
        <taxon>Hypoxylon</taxon>
    </lineage>
</organism>
<dbReference type="Proteomes" id="UP001497700">
    <property type="component" value="Unassembled WGS sequence"/>
</dbReference>
<sequence length="230" mass="24013">MYVLSTSSACVSSPGRNSISATMAFELARHGHHISEALSSLGNVTVLPLDVADTASVAAAAQTVAEAGRGLDVLVNNAGIECVQPVLDVNITTAQRIFDINLWGPLRTIWAFADLLIASRGCIVNVSSSASVTNSPWVWVGKATYAASKAGLNIVSETLRLELAPFGLGVIAILPGAIDSKLHLNNGTNFDIPPTSRYVAIKDISKDSLSAEKFVQLVLDDVIGTKKGGG</sequence>
<reference evidence="1 2" key="1">
    <citation type="journal article" date="2022" name="New Phytol.">
        <title>Ecological generalism drives hyperdiversity of secondary metabolite gene clusters in xylarialean endophytes.</title>
        <authorList>
            <person name="Franco M.E.E."/>
            <person name="Wisecaver J.H."/>
            <person name="Arnold A.E."/>
            <person name="Ju Y.M."/>
            <person name="Slot J.C."/>
            <person name="Ahrendt S."/>
            <person name="Moore L.P."/>
            <person name="Eastman K.E."/>
            <person name="Scott K."/>
            <person name="Konkel Z."/>
            <person name="Mondo S.J."/>
            <person name="Kuo A."/>
            <person name="Hayes R.D."/>
            <person name="Haridas S."/>
            <person name="Andreopoulos B."/>
            <person name="Riley R."/>
            <person name="LaButti K."/>
            <person name="Pangilinan J."/>
            <person name="Lipzen A."/>
            <person name="Amirebrahimi M."/>
            <person name="Yan J."/>
            <person name="Adam C."/>
            <person name="Keymanesh K."/>
            <person name="Ng V."/>
            <person name="Louie K."/>
            <person name="Northen T."/>
            <person name="Drula E."/>
            <person name="Henrissat B."/>
            <person name="Hsieh H.M."/>
            <person name="Youens-Clark K."/>
            <person name="Lutzoni F."/>
            <person name="Miadlikowska J."/>
            <person name="Eastwood D.C."/>
            <person name="Hamelin R.C."/>
            <person name="Grigoriev I.V."/>
            <person name="U'Ren J.M."/>
        </authorList>
    </citation>
    <scope>NUCLEOTIDE SEQUENCE [LARGE SCALE GENOMIC DNA]</scope>
    <source>
        <strain evidence="1 2">CBS 119005</strain>
    </source>
</reference>
<comment type="caution">
    <text evidence="1">The sequence shown here is derived from an EMBL/GenBank/DDBJ whole genome shotgun (WGS) entry which is preliminary data.</text>
</comment>
<protein>
    <submittedName>
        <fullName evidence="1">Oxidoreductase</fullName>
    </submittedName>
</protein>